<feature type="region of interest" description="Disordered" evidence="1">
    <location>
        <begin position="105"/>
        <end position="137"/>
    </location>
</feature>
<proteinExistence type="predicted"/>
<comment type="caution">
    <text evidence="2">The sequence shown here is derived from an EMBL/GenBank/DDBJ whole genome shotgun (WGS) entry which is preliminary data.</text>
</comment>
<gene>
    <name evidence="2" type="ORF">GUJ93_ZPchr0008g11813</name>
</gene>
<evidence type="ECO:0000256" key="1">
    <source>
        <dbReference type="SAM" id="MobiDB-lite"/>
    </source>
</evidence>
<sequence length="244" mass="26827">MQIKLCKNRFSLVLVVVNLTVEQRRKTTMAIGRQRASKHSGVRHVLPFFTVDAKALASGRVKQAGMGWIGTVRKERHTRFGICGGGSGAGAGRGWRAERWSGVSSDASHATRRPEVRRRRSDARGHVQERGCGGKEEMERRLGHGVRALPWLIPAHSRCPSHVVQPPPFPKPPSLPNPARRRLPGHFHHDNIAQHRAALLVLHEAPTLLSLRLPAAADLPTMTPFTQCGGRQQPLFGDVVVSAP</sequence>
<dbReference type="AlphaFoldDB" id="A0A8J5RKN2"/>
<feature type="compositionally biased region" description="Basic and acidic residues" evidence="1">
    <location>
        <begin position="122"/>
        <end position="137"/>
    </location>
</feature>
<keyword evidence="3" id="KW-1185">Reference proteome</keyword>
<accession>A0A8J5RKN2</accession>
<dbReference type="Proteomes" id="UP000729402">
    <property type="component" value="Unassembled WGS sequence"/>
</dbReference>
<name>A0A8J5RKN2_ZIZPA</name>
<dbReference type="EMBL" id="JAAALK010000290">
    <property type="protein sequence ID" value="KAG8047693.1"/>
    <property type="molecule type" value="Genomic_DNA"/>
</dbReference>
<reference evidence="2" key="2">
    <citation type="submission" date="2021-02" db="EMBL/GenBank/DDBJ databases">
        <authorList>
            <person name="Kimball J.A."/>
            <person name="Haas M.W."/>
            <person name="Macchietto M."/>
            <person name="Kono T."/>
            <person name="Duquette J."/>
            <person name="Shao M."/>
        </authorList>
    </citation>
    <scope>NUCLEOTIDE SEQUENCE</scope>
    <source>
        <tissue evidence="2">Fresh leaf tissue</tissue>
    </source>
</reference>
<protein>
    <submittedName>
        <fullName evidence="2">Uncharacterized protein</fullName>
    </submittedName>
</protein>
<evidence type="ECO:0000313" key="3">
    <source>
        <dbReference type="Proteomes" id="UP000729402"/>
    </source>
</evidence>
<evidence type="ECO:0000313" key="2">
    <source>
        <dbReference type="EMBL" id="KAG8047693.1"/>
    </source>
</evidence>
<reference evidence="2" key="1">
    <citation type="journal article" date="2021" name="bioRxiv">
        <title>Whole Genome Assembly and Annotation of Northern Wild Rice, Zizania palustris L., Supports a Whole Genome Duplication in the Zizania Genus.</title>
        <authorList>
            <person name="Haas M."/>
            <person name="Kono T."/>
            <person name="Macchietto M."/>
            <person name="Millas R."/>
            <person name="McGilp L."/>
            <person name="Shao M."/>
            <person name="Duquette J."/>
            <person name="Hirsch C.N."/>
            <person name="Kimball J."/>
        </authorList>
    </citation>
    <scope>NUCLEOTIDE SEQUENCE</scope>
    <source>
        <tissue evidence="2">Fresh leaf tissue</tissue>
    </source>
</reference>
<organism evidence="2 3">
    <name type="scientific">Zizania palustris</name>
    <name type="common">Northern wild rice</name>
    <dbReference type="NCBI Taxonomy" id="103762"/>
    <lineage>
        <taxon>Eukaryota</taxon>
        <taxon>Viridiplantae</taxon>
        <taxon>Streptophyta</taxon>
        <taxon>Embryophyta</taxon>
        <taxon>Tracheophyta</taxon>
        <taxon>Spermatophyta</taxon>
        <taxon>Magnoliopsida</taxon>
        <taxon>Liliopsida</taxon>
        <taxon>Poales</taxon>
        <taxon>Poaceae</taxon>
        <taxon>BOP clade</taxon>
        <taxon>Oryzoideae</taxon>
        <taxon>Oryzeae</taxon>
        <taxon>Zizaniinae</taxon>
        <taxon>Zizania</taxon>
    </lineage>
</organism>